<evidence type="ECO:0000313" key="10">
    <source>
        <dbReference type="Proteomes" id="UP000008672"/>
    </source>
</evidence>
<dbReference type="Proteomes" id="UP000008672">
    <property type="component" value="Unassembled WGS sequence"/>
</dbReference>
<dbReference type="GO" id="GO:0008375">
    <property type="term" value="F:acetylglucosaminyltransferase activity"/>
    <property type="evidence" value="ECO:0007669"/>
    <property type="project" value="TreeGrafter"/>
</dbReference>
<reference evidence="9" key="2">
    <citation type="submission" date="2025-08" db="UniProtKB">
        <authorList>
            <consortium name="Ensembl"/>
        </authorList>
    </citation>
    <scope>IDENTIFICATION</scope>
</reference>
<dbReference type="InterPro" id="IPR007577">
    <property type="entry name" value="GlycoTrfase_DXD_sugar-bd_CS"/>
</dbReference>
<evidence type="ECO:0000256" key="6">
    <source>
        <dbReference type="ARBA" id="ARBA00023136"/>
    </source>
</evidence>
<keyword evidence="3" id="KW-0328">Glycosyltransferase</keyword>
<dbReference type="GO" id="GO:0000139">
    <property type="term" value="C:Golgi membrane"/>
    <property type="evidence" value="ECO:0007669"/>
    <property type="project" value="UniProtKB-SubCell"/>
</dbReference>
<gene>
    <name evidence="9" type="primary">LOC102365959</name>
</gene>
<evidence type="ECO:0000256" key="4">
    <source>
        <dbReference type="ARBA" id="ARBA00022679"/>
    </source>
</evidence>
<dbReference type="EMBL" id="AFYH01210524">
    <property type="status" value="NOT_ANNOTATED_CDS"/>
    <property type="molecule type" value="Genomic_DNA"/>
</dbReference>
<dbReference type="Pfam" id="PF04488">
    <property type="entry name" value="Gly_transf_sug"/>
    <property type="match status" value="1"/>
</dbReference>
<feature type="region of interest" description="Disordered" evidence="7">
    <location>
        <begin position="1"/>
        <end position="20"/>
    </location>
</feature>
<evidence type="ECO:0000256" key="2">
    <source>
        <dbReference type="ARBA" id="ARBA00009003"/>
    </source>
</evidence>
<dbReference type="GO" id="GO:0006493">
    <property type="term" value="P:protein O-linked glycosylation"/>
    <property type="evidence" value="ECO:0007669"/>
    <property type="project" value="TreeGrafter"/>
</dbReference>
<dbReference type="PANTHER" id="PTHR12042:SF16">
    <property type="entry name" value="ALPHA-1,4-N-ACETYLGLUCOSAMINYLTRANSFERASE"/>
    <property type="match status" value="1"/>
</dbReference>
<dbReference type="EMBL" id="AFYH01210523">
    <property type="status" value="NOT_ANNOTATED_CDS"/>
    <property type="molecule type" value="Genomic_DNA"/>
</dbReference>
<proteinExistence type="inferred from homology"/>
<dbReference type="InterPro" id="IPR007652">
    <property type="entry name" value="A1-4-GlycosylTfrase_dom"/>
</dbReference>
<dbReference type="PANTHER" id="PTHR12042">
    <property type="entry name" value="LACTOSYLCERAMIDE 4-ALPHA-GALACTOSYLTRANSFERASE ALPHA- 1,4-GALACTOSYLTRANSFERASE"/>
    <property type="match status" value="1"/>
</dbReference>
<dbReference type="Pfam" id="PF04572">
    <property type="entry name" value="Gb3_synth"/>
    <property type="match status" value="1"/>
</dbReference>
<name>H3A0X3_LATCH</name>
<evidence type="ECO:0000256" key="5">
    <source>
        <dbReference type="ARBA" id="ARBA00023034"/>
    </source>
</evidence>
<evidence type="ECO:0000256" key="3">
    <source>
        <dbReference type="ARBA" id="ARBA00022676"/>
    </source>
</evidence>
<keyword evidence="4" id="KW-0808">Transferase</keyword>
<dbReference type="HOGENOM" id="CLU_049512_2_0_1"/>
<dbReference type="InParanoid" id="H3A0X3"/>
<dbReference type="Gene3D" id="3.90.550.20">
    <property type="match status" value="1"/>
</dbReference>
<feature type="domain" description="Alpha 1,4-glycosyltransferase" evidence="8">
    <location>
        <begin position="170"/>
        <end position="291"/>
    </location>
</feature>
<dbReference type="GeneTree" id="ENSGT00510000047981"/>
<reference evidence="10" key="1">
    <citation type="submission" date="2011-08" db="EMBL/GenBank/DDBJ databases">
        <title>The draft genome of Latimeria chalumnae.</title>
        <authorList>
            <person name="Di Palma F."/>
            <person name="Alfoldi J."/>
            <person name="Johnson J."/>
            <person name="Berlin A."/>
            <person name="Gnerre S."/>
            <person name="Jaffe D."/>
            <person name="MacCallum I."/>
            <person name="Young S."/>
            <person name="Walker B.J."/>
            <person name="Lander E."/>
            <person name="Lindblad-Toh K."/>
        </authorList>
    </citation>
    <scope>NUCLEOTIDE SEQUENCE [LARGE SCALE GENOMIC DNA]</scope>
    <source>
        <strain evidence="10">Wild caught</strain>
    </source>
</reference>
<dbReference type="InterPro" id="IPR029044">
    <property type="entry name" value="Nucleotide-diphossugar_trans"/>
</dbReference>
<evidence type="ECO:0000259" key="8">
    <source>
        <dbReference type="Pfam" id="PF04572"/>
    </source>
</evidence>
<keyword evidence="10" id="KW-1185">Reference proteome</keyword>
<sequence>TSTPNVVTEGKPKLPTSTPTRKGKVLFVETTDRLDPSPLAACAIESAARTYLDREVHFYMKGIKEETLEEQIRQHKTLQLLSQLKNVQIQPLDFVSLFEGTPLLAWYKERQPEREQYAIHILADACRLVLVWKYGGTYLDTDIISLQPAPMEDFVAKQDANTINNAAISFHAHHPFLQDALADFVQNYNGGIWGHQGPGLLTRVMSRWCAFRHSSVVEEKCQGINIYNTSRFYPIPYTNWRRYFATWTPDVNFSNSFGAHLWNFMNKEGKKIVSGKYSVAEELFKKHCLST</sequence>
<evidence type="ECO:0000256" key="7">
    <source>
        <dbReference type="SAM" id="MobiDB-lite"/>
    </source>
</evidence>
<reference evidence="9" key="3">
    <citation type="submission" date="2025-09" db="UniProtKB">
        <authorList>
            <consortium name="Ensembl"/>
        </authorList>
    </citation>
    <scope>IDENTIFICATION</scope>
</reference>
<keyword evidence="5" id="KW-0333">Golgi apparatus</keyword>
<keyword evidence="6" id="KW-0472">Membrane</keyword>
<evidence type="ECO:0000256" key="1">
    <source>
        <dbReference type="ARBA" id="ARBA00004323"/>
    </source>
</evidence>
<dbReference type="Ensembl" id="ENSLACT00000003324.1">
    <property type="protein sequence ID" value="ENSLACP00000003294.1"/>
    <property type="gene ID" value="ENSLACG00000002947.1"/>
</dbReference>
<comment type="similarity">
    <text evidence="2">Belongs to the glycosyltransferase 32 family.</text>
</comment>
<accession>H3A0X3</accession>
<dbReference type="SUPFAM" id="SSF53448">
    <property type="entry name" value="Nucleotide-diphospho-sugar transferases"/>
    <property type="match status" value="1"/>
</dbReference>
<protein>
    <recommendedName>
        <fullName evidence="8">Alpha 1,4-glycosyltransferase domain-containing protein</fullName>
    </recommendedName>
</protein>
<organism evidence="9 10">
    <name type="scientific">Latimeria chalumnae</name>
    <name type="common">Coelacanth</name>
    <dbReference type="NCBI Taxonomy" id="7897"/>
    <lineage>
        <taxon>Eukaryota</taxon>
        <taxon>Metazoa</taxon>
        <taxon>Chordata</taxon>
        <taxon>Craniata</taxon>
        <taxon>Vertebrata</taxon>
        <taxon>Euteleostomi</taxon>
        <taxon>Coelacanthiformes</taxon>
        <taxon>Coelacanthidae</taxon>
        <taxon>Latimeria</taxon>
    </lineage>
</organism>
<evidence type="ECO:0000313" key="9">
    <source>
        <dbReference type="Ensembl" id="ENSLACP00000003294.1"/>
    </source>
</evidence>
<dbReference type="OMA" id="PHHAGHE"/>
<dbReference type="InterPro" id="IPR051981">
    <property type="entry name" value="Glycosyltransf_32"/>
</dbReference>
<dbReference type="AlphaFoldDB" id="H3A0X3"/>
<dbReference type="Bgee" id="ENSLACG00000002947">
    <property type="expression patterns" value="Expressed in pelvic fin and 3 other cell types or tissues"/>
</dbReference>
<comment type="subcellular location">
    <subcellularLocation>
        <location evidence="1">Golgi apparatus membrane</location>
        <topology evidence="1">Single-pass type II membrane protein</topology>
    </subcellularLocation>
</comment>
<dbReference type="eggNOG" id="KOG1928">
    <property type="taxonomic scope" value="Eukaryota"/>
</dbReference>